<reference evidence="1 2" key="1">
    <citation type="journal article" date="2024" name="BMC Genomics">
        <title>De novo assembly and annotation of Popillia japonica's genome with initial clues to its potential as an invasive pest.</title>
        <authorList>
            <person name="Cucini C."/>
            <person name="Boschi S."/>
            <person name="Funari R."/>
            <person name="Cardaioli E."/>
            <person name="Iannotti N."/>
            <person name="Marturano G."/>
            <person name="Paoli F."/>
            <person name="Bruttini M."/>
            <person name="Carapelli A."/>
            <person name="Frati F."/>
            <person name="Nardi F."/>
        </authorList>
    </citation>
    <scope>NUCLEOTIDE SEQUENCE [LARGE SCALE GENOMIC DNA]</scope>
    <source>
        <strain evidence="1">DMR45628</strain>
    </source>
</reference>
<dbReference type="Proteomes" id="UP001458880">
    <property type="component" value="Unassembled WGS sequence"/>
</dbReference>
<name>A0AAW1LT11_POPJA</name>
<evidence type="ECO:0000313" key="2">
    <source>
        <dbReference type="Proteomes" id="UP001458880"/>
    </source>
</evidence>
<comment type="caution">
    <text evidence="1">The sequence shown here is derived from an EMBL/GenBank/DDBJ whole genome shotgun (WGS) entry which is preliminary data.</text>
</comment>
<dbReference type="AlphaFoldDB" id="A0AAW1LT11"/>
<sequence>MENKHQINGARAKVTENHWKDTTENLLGRPAIEELQSMKWENDKIKMDVSAEINSIEQGIKELSDSEVKGLYYQTI</sequence>
<accession>A0AAW1LT11</accession>
<gene>
    <name evidence="1" type="ORF">QE152_g11275</name>
</gene>
<keyword evidence="2" id="KW-1185">Reference proteome</keyword>
<protein>
    <submittedName>
        <fullName evidence="1">Uncharacterized protein</fullName>
    </submittedName>
</protein>
<proteinExistence type="predicted"/>
<evidence type="ECO:0000313" key="1">
    <source>
        <dbReference type="EMBL" id="KAK9736838.1"/>
    </source>
</evidence>
<dbReference type="EMBL" id="JASPKY010000108">
    <property type="protein sequence ID" value="KAK9736838.1"/>
    <property type="molecule type" value="Genomic_DNA"/>
</dbReference>
<organism evidence="1 2">
    <name type="scientific">Popillia japonica</name>
    <name type="common">Japanese beetle</name>
    <dbReference type="NCBI Taxonomy" id="7064"/>
    <lineage>
        <taxon>Eukaryota</taxon>
        <taxon>Metazoa</taxon>
        <taxon>Ecdysozoa</taxon>
        <taxon>Arthropoda</taxon>
        <taxon>Hexapoda</taxon>
        <taxon>Insecta</taxon>
        <taxon>Pterygota</taxon>
        <taxon>Neoptera</taxon>
        <taxon>Endopterygota</taxon>
        <taxon>Coleoptera</taxon>
        <taxon>Polyphaga</taxon>
        <taxon>Scarabaeiformia</taxon>
        <taxon>Scarabaeidae</taxon>
        <taxon>Rutelinae</taxon>
        <taxon>Popillia</taxon>
    </lineage>
</organism>